<protein>
    <submittedName>
        <fullName evidence="10">Sodium-dependent phosphate transport protein 1, ic</fullName>
    </submittedName>
</protein>
<keyword evidence="3 8" id="KW-0812">Transmembrane</keyword>
<evidence type="ECO:0000256" key="4">
    <source>
        <dbReference type="ARBA" id="ARBA00022847"/>
    </source>
</evidence>
<evidence type="ECO:0000256" key="8">
    <source>
        <dbReference type="SAM" id="Phobius"/>
    </source>
</evidence>
<dbReference type="SUPFAM" id="SSF103473">
    <property type="entry name" value="MFS general substrate transporter"/>
    <property type="match status" value="1"/>
</dbReference>
<name>J4V2W0_9GAMM</name>
<feature type="transmembrane region" description="Helical" evidence="8">
    <location>
        <begin position="365"/>
        <end position="388"/>
    </location>
</feature>
<feature type="transmembrane region" description="Helical" evidence="8">
    <location>
        <begin position="98"/>
        <end position="122"/>
    </location>
</feature>
<proteinExistence type="inferred from homology"/>
<dbReference type="AlphaFoldDB" id="J4V2W0"/>
<evidence type="ECO:0000259" key="9">
    <source>
        <dbReference type="PROSITE" id="PS50850"/>
    </source>
</evidence>
<keyword evidence="6 8" id="KW-0472">Membrane</keyword>
<dbReference type="InterPro" id="IPR050382">
    <property type="entry name" value="MFS_Na/Anion_cotransporter"/>
</dbReference>
<keyword evidence="2" id="KW-0813">Transport</keyword>
<dbReference type="HOGENOM" id="CLU_001265_5_11_6"/>
<dbReference type="InterPro" id="IPR011701">
    <property type="entry name" value="MFS"/>
</dbReference>
<feature type="transmembrane region" description="Helical" evidence="8">
    <location>
        <begin position="73"/>
        <end position="92"/>
    </location>
</feature>
<evidence type="ECO:0000256" key="6">
    <source>
        <dbReference type="ARBA" id="ARBA00023136"/>
    </source>
</evidence>
<feature type="transmembrane region" description="Helical" evidence="8">
    <location>
        <begin position="394"/>
        <end position="415"/>
    </location>
</feature>
<feature type="domain" description="Major facilitator superfamily (MFS) profile" evidence="9">
    <location>
        <begin position="8"/>
        <end position="420"/>
    </location>
</feature>
<dbReference type="InterPro" id="IPR020846">
    <property type="entry name" value="MFS_dom"/>
</dbReference>
<evidence type="ECO:0000313" key="11">
    <source>
        <dbReference type="Proteomes" id="UP000010116"/>
    </source>
</evidence>
<dbReference type="PROSITE" id="PS50850">
    <property type="entry name" value="MFS"/>
    <property type="match status" value="1"/>
</dbReference>
<feature type="transmembrane region" description="Helical" evidence="8">
    <location>
        <begin position="12"/>
        <end position="32"/>
    </location>
</feature>
<dbReference type="FunFam" id="1.20.1250.20:FF:000423">
    <property type="entry name" value="Putative inorganic phosphate cotransporter-like Protein"/>
    <property type="match status" value="1"/>
</dbReference>
<dbReference type="GO" id="GO:0016020">
    <property type="term" value="C:membrane"/>
    <property type="evidence" value="ECO:0007669"/>
    <property type="project" value="UniProtKB-SubCell"/>
</dbReference>
<dbReference type="GO" id="GO:0015293">
    <property type="term" value="F:symporter activity"/>
    <property type="evidence" value="ECO:0007669"/>
    <property type="project" value="UniProtKB-KW"/>
</dbReference>
<dbReference type="PANTHER" id="PTHR11662">
    <property type="entry name" value="SOLUTE CARRIER FAMILY 17"/>
    <property type="match status" value="1"/>
</dbReference>
<feature type="transmembrane region" description="Helical" evidence="8">
    <location>
        <begin position="307"/>
        <end position="325"/>
    </location>
</feature>
<feature type="transmembrane region" description="Helical" evidence="8">
    <location>
        <begin position="268"/>
        <end position="295"/>
    </location>
</feature>
<evidence type="ECO:0000256" key="7">
    <source>
        <dbReference type="ARBA" id="ARBA00038514"/>
    </source>
</evidence>
<reference evidence="10 11" key="1">
    <citation type="journal article" date="2012" name="ISME J.">
        <title>Genomic insights to SAR86, an abundant and uncultivated marine bacterial lineage.</title>
        <authorList>
            <person name="Dupont C.L."/>
            <person name="Rusch D.B."/>
            <person name="Yooseph S."/>
            <person name="Lombardo M.J."/>
            <person name="Richter R.A."/>
            <person name="Valas R."/>
            <person name="Novotny M."/>
            <person name="Yee-Greenbaum J."/>
            <person name="Selengut J.D."/>
            <person name="Haft D.H."/>
            <person name="Halpern A.L."/>
            <person name="Lasken R.S."/>
            <person name="Nealson K."/>
            <person name="Friedman R."/>
            <person name="Venter J.C."/>
        </authorList>
    </citation>
    <scope>NUCLEOTIDE SEQUENCE [LARGE SCALE GENOMIC DNA]</scope>
</reference>
<gene>
    <name evidence="10" type="ORF">NT02SARS_0887</name>
</gene>
<dbReference type="Gene3D" id="1.20.1250.20">
    <property type="entry name" value="MFS general substrate transporter like domains"/>
    <property type="match status" value="2"/>
</dbReference>
<dbReference type="Pfam" id="PF07690">
    <property type="entry name" value="MFS_1"/>
    <property type="match status" value="1"/>
</dbReference>
<dbReference type="EMBL" id="JH611185">
    <property type="protein sequence ID" value="EJP72872.1"/>
    <property type="molecule type" value="Genomic_DNA"/>
</dbReference>
<feature type="transmembrane region" description="Helical" evidence="8">
    <location>
        <begin position="224"/>
        <end position="248"/>
    </location>
</feature>
<dbReference type="InterPro" id="IPR036259">
    <property type="entry name" value="MFS_trans_sf"/>
</dbReference>
<dbReference type="FunFam" id="1.20.1250.20:FF:000003">
    <property type="entry name" value="Solute carrier family 17 member 3"/>
    <property type="match status" value="1"/>
</dbReference>
<organism evidence="10 11">
    <name type="scientific">SAR86 cluster bacterium SAR86B</name>
    <dbReference type="NCBI Taxonomy" id="1123867"/>
    <lineage>
        <taxon>Bacteria</taxon>
        <taxon>Pseudomonadati</taxon>
        <taxon>Pseudomonadota</taxon>
        <taxon>Gammaproteobacteria</taxon>
        <taxon>SAR86 cluster</taxon>
    </lineage>
</organism>
<evidence type="ECO:0000256" key="2">
    <source>
        <dbReference type="ARBA" id="ARBA00022448"/>
    </source>
</evidence>
<evidence type="ECO:0000313" key="10">
    <source>
        <dbReference type="EMBL" id="EJP72872.1"/>
    </source>
</evidence>
<dbReference type="Proteomes" id="UP000010116">
    <property type="component" value="Unassembled WGS sequence"/>
</dbReference>
<keyword evidence="5 8" id="KW-1133">Transmembrane helix</keyword>
<comment type="subcellular location">
    <subcellularLocation>
        <location evidence="1">Membrane</location>
        <topology evidence="1">Multi-pass membrane protein</topology>
    </subcellularLocation>
</comment>
<dbReference type="PANTHER" id="PTHR11662:SF399">
    <property type="entry name" value="FI19708P1-RELATED"/>
    <property type="match status" value="1"/>
</dbReference>
<feature type="transmembrane region" description="Helical" evidence="8">
    <location>
        <begin position="164"/>
        <end position="184"/>
    </location>
</feature>
<accession>J4V2W0</accession>
<feature type="transmembrane region" description="Helical" evidence="8">
    <location>
        <begin position="331"/>
        <end position="353"/>
    </location>
</feature>
<sequence>MIPERFKLVFMSFLAIFICYIDRVNISVAIIPMQQQFGWSEAQVGIVFSSFYFGYMFTMILGGYLADKYGGKYVLGFGVLAWSLFTFLTPIFAYQGFFAIFLIRVLLGLGEGVAFPSIHSLYARWIPFTERTRVIAITNSGISAGTVFGFALTTIIITMYSWELVFYLFGLLGIIWSFFWFKGFSSMPSENKKISDYELSKILNEAPSSENAKKVPFKNLISNLPFLAITVATFCNNWVLFTFISYMPKYVNSDISIGGLGISLESDTFLILIILPAVIGVISLLIGGFIVDTLIKQGLKVIVARKLFNSIGFFGAGVLIYLIPYQTSVEITLILLCLINFCIGMAAGGFGVNHADIGPNYTGNLFGIAGSIGMIAAVFSPLAAGFILENTNSWFLIFNISTIVLFFGGLFYLFFSSANKQFD</sequence>
<feature type="transmembrane region" description="Helical" evidence="8">
    <location>
        <begin position="44"/>
        <end position="66"/>
    </location>
</feature>
<evidence type="ECO:0000256" key="1">
    <source>
        <dbReference type="ARBA" id="ARBA00004141"/>
    </source>
</evidence>
<evidence type="ECO:0000256" key="3">
    <source>
        <dbReference type="ARBA" id="ARBA00022692"/>
    </source>
</evidence>
<evidence type="ECO:0000256" key="5">
    <source>
        <dbReference type="ARBA" id="ARBA00022989"/>
    </source>
</evidence>
<keyword evidence="4" id="KW-0769">Symport</keyword>
<feature type="transmembrane region" description="Helical" evidence="8">
    <location>
        <begin position="134"/>
        <end position="158"/>
    </location>
</feature>
<comment type="similarity">
    <text evidence="7">Belongs to the major facilitator superfamily. Phthalate permease family.</text>
</comment>